<dbReference type="EMBL" id="JABYQT010000010">
    <property type="protein sequence ID" value="MBZ5488731.1"/>
    <property type="molecule type" value="Genomic_DNA"/>
</dbReference>
<protein>
    <submittedName>
        <fullName evidence="1">DUF4123 domain-containing protein</fullName>
    </submittedName>
</protein>
<evidence type="ECO:0000313" key="2">
    <source>
        <dbReference type="Proteomes" id="UP001319846"/>
    </source>
</evidence>
<dbReference type="Proteomes" id="UP001319846">
    <property type="component" value="Unassembled WGS sequence"/>
</dbReference>
<gene>
    <name evidence="1" type="ORF">HW452_14485</name>
</gene>
<name>A0ACC5VWZ8_9GAMM</name>
<comment type="caution">
    <text evidence="1">The sequence shown here is derived from an EMBL/GenBank/DDBJ whole genome shotgun (WGS) entry which is preliminary data.</text>
</comment>
<sequence>MSDSPLKEMLHKQEKESVFILLDGAIFPAMQTIYDYEPSPQVSPIYYGTRHEASIDVSPCLYKPKAKSKIWDHESDWRKNGIVIVSAYSFFEVLEYLQSLISVRLPNDQIAYWRFYSPEWFSKVMSSMSNEEFSSFNDPVSQWAAYADGHWELYSSTSHNFYEAKKEEGWFQLSENCINKIKSVKKRDFYIHLEETLTKEINEKNIEEICRKDIVNIVSMAESLGFKSNSEIEWFTIVSYKYPDLMKRAGVKELIEDTKVAALERQFKVEEAIWGIEAERVD</sequence>
<reference evidence="1" key="1">
    <citation type="submission" date="2020-06" db="EMBL/GenBank/DDBJ databases">
        <title>Whole Genome Sequence of Halomonas aquamarina MB598.</title>
        <authorList>
            <person name="Pervaiz M."/>
            <person name="Fariq A."/>
            <person name="Yasmin A."/>
            <person name="Welch M."/>
        </authorList>
    </citation>
    <scope>NUCLEOTIDE SEQUENCE</scope>
    <source>
        <strain evidence="1">MB598</strain>
    </source>
</reference>
<keyword evidence="2" id="KW-1185">Reference proteome</keyword>
<accession>A0ACC5VWZ8</accession>
<proteinExistence type="predicted"/>
<organism evidence="1 2">
    <name type="scientific">Vreelandella aquamarina</name>
    <dbReference type="NCBI Taxonomy" id="77097"/>
    <lineage>
        <taxon>Bacteria</taxon>
        <taxon>Pseudomonadati</taxon>
        <taxon>Pseudomonadota</taxon>
        <taxon>Gammaproteobacteria</taxon>
        <taxon>Oceanospirillales</taxon>
        <taxon>Halomonadaceae</taxon>
        <taxon>Vreelandella</taxon>
    </lineage>
</organism>
<evidence type="ECO:0000313" key="1">
    <source>
        <dbReference type="EMBL" id="MBZ5488731.1"/>
    </source>
</evidence>